<sequence length="216" mass="22324">ANDWNAANIAALETCGADTCDTDFNGQVTSDYAYTNLVSTCGQGGTIAVIYTITDDCGNATTLEATLTLEDTTPPNLDNCSVTDQSIECSGDDNEQLANDWNAANIAALEACGADTCDTDFNGQVTSDYAYSNLVSTCGQGGTIAVIYTITDDCGNATTLEATLTLEDTVVPDLSGCSVENTTLECSDTDNESLADAWNADNIAALEACAADACDT</sequence>
<feature type="non-terminal residue" evidence="1">
    <location>
        <position position="1"/>
    </location>
</feature>
<organism evidence="1 2">
    <name type="scientific">Psychroserpens algicola</name>
    <dbReference type="NCBI Taxonomy" id="1719034"/>
    <lineage>
        <taxon>Bacteria</taxon>
        <taxon>Pseudomonadati</taxon>
        <taxon>Bacteroidota</taxon>
        <taxon>Flavobacteriia</taxon>
        <taxon>Flavobacteriales</taxon>
        <taxon>Flavobacteriaceae</taxon>
        <taxon>Psychroserpens</taxon>
    </lineage>
</organism>
<name>A0ABT0HER0_9FLAO</name>
<accession>A0ABT0HER0</accession>
<feature type="non-terminal residue" evidence="1">
    <location>
        <position position="216"/>
    </location>
</feature>
<dbReference type="EMBL" id="JALPQF010000074">
    <property type="protein sequence ID" value="MCK8482350.1"/>
    <property type="molecule type" value="Genomic_DNA"/>
</dbReference>
<keyword evidence="2" id="KW-1185">Reference proteome</keyword>
<protein>
    <recommendedName>
        <fullName evidence="3">HYR domain-containing protein</fullName>
    </recommendedName>
</protein>
<evidence type="ECO:0000313" key="1">
    <source>
        <dbReference type="EMBL" id="MCK8482350.1"/>
    </source>
</evidence>
<evidence type="ECO:0008006" key="3">
    <source>
        <dbReference type="Google" id="ProtNLM"/>
    </source>
</evidence>
<evidence type="ECO:0000313" key="2">
    <source>
        <dbReference type="Proteomes" id="UP001203687"/>
    </source>
</evidence>
<gene>
    <name evidence="1" type="ORF">MUY34_17125</name>
</gene>
<reference evidence="1" key="1">
    <citation type="submission" date="2022-04" db="EMBL/GenBank/DDBJ databases">
        <authorList>
            <person name="Ren T."/>
        </authorList>
    </citation>
    <scope>NUCLEOTIDE SEQUENCE</scope>
    <source>
        <strain evidence="1">F63249</strain>
    </source>
</reference>
<comment type="caution">
    <text evidence="1">The sequence shown here is derived from an EMBL/GenBank/DDBJ whole genome shotgun (WGS) entry which is preliminary data.</text>
</comment>
<proteinExistence type="predicted"/>
<dbReference type="Proteomes" id="UP001203687">
    <property type="component" value="Unassembled WGS sequence"/>
</dbReference>